<evidence type="ECO:0000313" key="2">
    <source>
        <dbReference type="EMBL" id="RFB82220.1"/>
    </source>
</evidence>
<proteinExistence type="predicted"/>
<feature type="transmembrane region" description="Helical" evidence="1">
    <location>
        <begin position="6"/>
        <end position="27"/>
    </location>
</feature>
<evidence type="ECO:0000256" key="1">
    <source>
        <dbReference type="SAM" id="Phobius"/>
    </source>
</evidence>
<organism evidence="2 3">
    <name type="scientific">Rhizobium leguminosarum bv. trifolii</name>
    <dbReference type="NCBI Taxonomy" id="386"/>
    <lineage>
        <taxon>Bacteria</taxon>
        <taxon>Pseudomonadati</taxon>
        <taxon>Pseudomonadota</taxon>
        <taxon>Alphaproteobacteria</taxon>
        <taxon>Hyphomicrobiales</taxon>
        <taxon>Rhizobiaceae</taxon>
        <taxon>Rhizobium/Agrobacterium group</taxon>
        <taxon>Rhizobium</taxon>
    </lineage>
</organism>
<dbReference type="RefSeq" id="WP_116276438.1">
    <property type="nucleotide sequence ID" value="NZ_KZ859531.1"/>
</dbReference>
<accession>A0A3E1AZ20</accession>
<protein>
    <submittedName>
        <fullName evidence="2">Uncharacterized protein</fullName>
    </submittedName>
</protein>
<evidence type="ECO:0000313" key="3">
    <source>
        <dbReference type="Proteomes" id="UP000256748"/>
    </source>
</evidence>
<reference evidence="2 3" key="1">
    <citation type="submission" date="2017-03" db="EMBL/GenBank/DDBJ databases">
        <title>Genome analysis of Rhizobial strains effectives or ineffectives for nitrogen fixation isolated from bean seeds.</title>
        <authorList>
            <person name="Peralta H."/>
            <person name="Aguilar-Vera A."/>
            <person name="Mora Y."/>
            <person name="Vargas-Lagunas C."/>
            <person name="Girard L."/>
            <person name="Mora J."/>
        </authorList>
    </citation>
    <scope>NUCLEOTIDE SEQUENCE [LARGE SCALE GENOMIC DNA]</scope>
    <source>
        <strain evidence="2 3">CCGM5</strain>
    </source>
</reference>
<dbReference type="EMBL" id="NAOO01000045">
    <property type="protein sequence ID" value="RFB82220.1"/>
    <property type="molecule type" value="Genomic_DNA"/>
</dbReference>
<comment type="caution">
    <text evidence="2">The sequence shown here is derived from an EMBL/GenBank/DDBJ whole genome shotgun (WGS) entry which is preliminary data.</text>
</comment>
<dbReference type="AlphaFoldDB" id="A0A3E1AZ20"/>
<keyword evidence="1" id="KW-0472">Membrane</keyword>
<dbReference type="Proteomes" id="UP000256748">
    <property type="component" value="Unassembled WGS sequence"/>
</dbReference>
<sequence>MIIANLLKITSAIIVGAFAGYFFKAYLYHRTAEYPKCIVADNGTLKSATGGPVIEVGEIPDAVMVGYIFDKTCGADPVIDQTIALAYLQQGGRVSLKETAIILSESRARGYVALQSLIENTERQHSAEP</sequence>
<name>A0A3E1AZ20_RHILT</name>
<gene>
    <name evidence="2" type="ORF">B5K10_31450</name>
</gene>
<keyword evidence="1" id="KW-1133">Transmembrane helix</keyword>
<keyword evidence="1" id="KW-0812">Transmembrane</keyword>